<sequence>MATELTRFEDKVLETVKWCQERKDPLLVWGMEVSKCVKESGLLLPSTELGQILVSNLCFANNNPSLWKFIDQAMSSGILSSIQILSLLTARVVPNRRTQPEAYRLYLELLNRWTFLLAQFGTDLCKQKIINSVDDALQLSHTYGMQISELGHAFVLFFFSIIIGLVDCTFDDWGLQPMSIDKTNSIFGVGEHQDMDVDSKGTLNDKRTEHREQLRKANAFTAIEILAKLTENKKATTLLRLVHLNMYELQTLLIVDSLDKLSQPEKFNGLLQRLQFVETHKLVSPHLKSANQFLVRFSANIQKAVDMQSQLNKRQLIGALIDVESCSSSSCCNFGAHRATCWVPFDIYMETAMDGKQLPVTSAIDILTELIKTLQVINRSCWQETFQALWVAALRLVQRERDPLEGPFPHLEPRLCVLLSITPLAIARVLEDAGEMPLSSLQGGSGPGNTGAVLNHGTDGKGLVSTRQGLISSLRNLGQFSGLLSPPPSVVISANNAAAKAANFISNFKNGSDSFGGSIHGDTGKSGGSMLHLIVEACIARKLIDTSAYFWPGYVSASSVTSLSDASLGQTSPWSTFMEGAPLVGPLKNALIATPASSLAEIEKLYHIAINGCEEEGTAAAKILCGASLSRGWNIQEHVVNFVLKLLSPPAPPNFTGPGNHYVEFMSMLHSVLFGICSIDSVHILSLHGVIPEVAASLMPLCEAFGSIVPTSGQKSSLCDDISASTVFSCAFLFLLRLWKFYRPPHEHCITARGGYTGSELTLEYLLILYNRRITSQNSSAMDKPNQVSNPSEASTKAVYIDSFPQLRAWYCQNKACIASTLSGLSSGNPVHQVANKILSMIYWKITKGGAISTNPSTLSGSSVSGSPASTGEDTYQRPALPGWEVLEAIPFVMEAMVTACAHGRLSSRDLITGLRDLVDFLPASLAAIVSYFSAEITRGVWKPVAMNGTDWPSPAANLLAIETEVREIIAAAGVTVPSFSLGAGAPVMLPLPVAAMVSLTITFKLEKNLEYIHGVAGPALENCASGCTWNSMNVIGALWAQKVRRWHDFIVVSCSRSAFKQDQGAVAQLLKSCFTSFLGSPHVAASPAGVHGLLGASITAPGNRPHMAPGFLYLRVCRMVQNNQFINTVILGLVVETARESASKWACTSSSRLKSSRASLASAAARAKEVATLGASLLCVAGGVSLVQLLYQETIPTWLLSAREGESKGVGPMSCILEGYSMAYMVILSGSFIWGVTATTSPGWFSRWASVVRVHTDFLAGALEGNISLGCDPATWKAYVSCFVGLMVNFAPSWIRELKQETLRKLAKGLRGWHECELALALLERGGPEAMGHVAELVLFSD</sequence>
<proteinExistence type="predicted"/>
<dbReference type="PANTHER" id="PTHR33739">
    <property type="entry name" value="OS07G0681500 PROTEIN"/>
    <property type="match status" value="1"/>
</dbReference>
<reference evidence="2 3" key="1">
    <citation type="journal article" date="2018" name="Science">
        <title>The opium poppy genome and morphinan production.</title>
        <authorList>
            <person name="Guo L."/>
            <person name="Winzer T."/>
            <person name="Yang X."/>
            <person name="Li Y."/>
            <person name="Ning Z."/>
            <person name="He Z."/>
            <person name="Teodor R."/>
            <person name="Lu Y."/>
            <person name="Bowser T.A."/>
            <person name="Graham I.A."/>
            <person name="Ye K."/>
        </authorList>
    </citation>
    <scope>NUCLEOTIDE SEQUENCE [LARGE SCALE GENOMIC DNA]</scope>
    <source>
        <strain evidence="3">cv. HN1</strain>
        <tissue evidence="2">Leaves</tissue>
    </source>
</reference>
<dbReference type="OMA" id="PAWIQEV"/>
<dbReference type="EMBL" id="CM010725">
    <property type="protein sequence ID" value="RZC82644.1"/>
    <property type="molecule type" value="Genomic_DNA"/>
</dbReference>
<evidence type="ECO:0000313" key="2">
    <source>
        <dbReference type="EMBL" id="RZC82644.1"/>
    </source>
</evidence>
<dbReference type="Proteomes" id="UP000316621">
    <property type="component" value="Chromosome 11"/>
</dbReference>
<name>A0A4Y7LAV6_PAPSO</name>
<protein>
    <recommendedName>
        <fullName evidence="4">Mediator of RNA polymerase II transcription subunit 33A</fullName>
    </recommendedName>
</protein>
<evidence type="ECO:0000313" key="3">
    <source>
        <dbReference type="Proteomes" id="UP000316621"/>
    </source>
</evidence>
<keyword evidence="3" id="KW-1185">Reference proteome</keyword>
<feature type="region of interest" description="Disordered" evidence="1">
    <location>
        <begin position="439"/>
        <end position="458"/>
    </location>
</feature>
<evidence type="ECO:0008006" key="4">
    <source>
        <dbReference type="Google" id="ProtNLM"/>
    </source>
</evidence>
<dbReference type="STRING" id="3469.A0A4Y7LAV6"/>
<organism evidence="2 3">
    <name type="scientific">Papaver somniferum</name>
    <name type="common">Opium poppy</name>
    <dbReference type="NCBI Taxonomy" id="3469"/>
    <lineage>
        <taxon>Eukaryota</taxon>
        <taxon>Viridiplantae</taxon>
        <taxon>Streptophyta</taxon>
        <taxon>Embryophyta</taxon>
        <taxon>Tracheophyta</taxon>
        <taxon>Spermatophyta</taxon>
        <taxon>Magnoliopsida</taxon>
        <taxon>Ranunculales</taxon>
        <taxon>Papaveraceae</taxon>
        <taxon>Papaveroideae</taxon>
        <taxon>Papaver</taxon>
    </lineage>
</organism>
<accession>A0A4Y7LAV6</accession>
<gene>
    <name evidence="2" type="ORF">C5167_045427</name>
</gene>
<dbReference type="GO" id="GO:2000762">
    <property type="term" value="P:regulation of phenylpropanoid metabolic process"/>
    <property type="evidence" value="ECO:0007669"/>
    <property type="project" value="InterPro"/>
</dbReference>
<dbReference type="InterPro" id="IPR039638">
    <property type="entry name" value="MED33A/B"/>
</dbReference>
<dbReference type="PANTHER" id="PTHR33739:SF3">
    <property type="entry name" value="OS07G0681500 PROTEIN"/>
    <property type="match status" value="1"/>
</dbReference>
<dbReference type="GO" id="GO:0016592">
    <property type="term" value="C:mediator complex"/>
    <property type="evidence" value="ECO:0007669"/>
    <property type="project" value="InterPro"/>
</dbReference>
<evidence type="ECO:0000256" key="1">
    <source>
        <dbReference type="SAM" id="MobiDB-lite"/>
    </source>
</evidence>
<dbReference type="Gramene" id="RZC82644">
    <property type="protein sequence ID" value="RZC82644"/>
    <property type="gene ID" value="C5167_045427"/>
</dbReference>